<evidence type="ECO:0000256" key="3">
    <source>
        <dbReference type="ARBA" id="ARBA00022475"/>
    </source>
</evidence>
<sequence>MLNYFLAGTIVVYVISALIYIVRLIRGPSTPDRVLALDALSFDLAVFLALLSLFLERPVLVFGIIPLVLWIHAVDIYVSKYLEAREMGE</sequence>
<gene>
    <name evidence="8" type="ORF">ENM84_04460</name>
</gene>
<keyword evidence="4 7" id="KW-0812">Transmembrane</keyword>
<proteinExistence type="predicted"/>
<dbReference type="PANTHER" id="PTHR34702:SF1">
    <property type="entry name" value="NA(+)_H(+) ANTIPORTER SUBUNIT F"/>
    <property type="match status" value="1"/>
</dbReference>
<evidence type="ECO:0000256" key="6">
    <source>
        <dbReference type="ARBA" id="ARBA00023136"/>
    </source>
</evidence>
<dbReference type="AlphaFoldDB" id="A0A7C5XGP6"/>
<name>A0A7C5XGP6_9CREN</name>
<feature type="transmembrane region" description="Helical" evidence="7">
    <location>
        <begin position="34"/>
        <end position="54"/>
    </location>
</feature>
<dbReference type="GO" id="GO:0005886">
    <property type="term" value="C:plasma membrane"/>
    <property type="evidence" value="ECO:0007669"/>
    <property type="project" value="UniProtKB-SubCell"/>
</dbReference>
<evidence type="ECO:0000313" key="8">
    <source>
        <dbReference type="EMBL" id="HHP81899.1"/>
    </source>
</evidence>
<dbReference type="EMBL" id="DRZI01000191">
    <property type="protein sequence ID" value="HHP81899.1"/>
    <property type="molecule type" value="Genomic_DNA"/>
</dbReference>
<reference evidence="8" key="1">
    <citation type="journal article" date="2020" name="mSystems">
        <title>Genome- and Community-Level Interaction Insights into Carbon Utilization and Element Cycling Functions of Hydrothermarchaeota in Hydrothermal Sediment.</title>
        <authorList>
            <person name="Zhou Z."/>
            <person name="Liu Y."/>
            <person name="Xu W."/>
            <person name="Pan J."/>
            <person name="Luo Z.H."/>
            <person name="Li M."/>
        </authorList>
    </citation>
    <scope>NUCLEOTIDE SEQUENCE [LARGE SCALE GENOMIC DNA]</scope>
    <source>
        <strain evidence="8">SpSt-1121</strain>
    </source>
</reference>
<dbReference type="Pfam" id="PF04066">
    <property type="entry name" value="MrpF_PhaF"/>
    <property type="match status" value="1"/>
</dbReference>
<dbReference type="InterPro" id="IPR007208">
    <property type="entry name" value="MrpF/PhaF-like"/>
</dbReference>
<dbReference type="PANTHER" id="PTHR34702">
    <property type="entry name" value="NA(+)/H(+) ANTIPORTER SUBUNIT F1"/>
    <property type="match status" value="1"/>
</dbReference>
<keyword evidence="6 7" id="KW-0472">Membrane</keyword>
<keyword evidence="3" id="KW-1003">Cell membrane</keyword>
<evidence type="ECO:0000256" key="5">
    <source>
        <dbReference type="ARBA" id="ARBA00022989"/>
    </source>
</evidence>
<organism evidence="8">
    <name type="scientific">Ignisphaera aggregans</name>
    <dbReference type="NCBI Taxonomy" id="334771"/>
    <lineage>
        <taxon>Archaea</taxon>
        <taxon>Thermoproteota</taxon>
        <taxon>Thermoprotei</taxon>
        <taxon>Desulfurococcales</taxon>
        <taxon>Desulfurococcaceae</taxon>
        <taxon>Ignisphaera</taxon>
    </lineage>
</organism>
<evidence type="ECO:0000256" key="4">
    <source>
        <dbReference type="ARBA" id="ARBA00022692"/>
    </source>
</evidence>
<keyword evidence="2" id="KW-0813">Transport</keyword>
<evidence type="ECO:0000256" key="2">
    <source>
        <dbReference type="ARBA" id="ARBA00022448"/>
    </source>
</evidence>
<protein>
    <submittedName>
        <fullName evidence="8">pH regulation protein F</fullName>
    </submittedName>
</protein>
<comment type="caution">
    <text evidence="8">The sequence shown here is derived from an EMBL/GenBank/DDBJ whole genome shotgun (WGS) entry which is preliminary data.</text>
</comment>
<accession>A0A7C5XGP6</accession>
<evidence type="ECO:0000256" key="1">
    <source>
        <dbReference type="ARBA" id="ARBA00004651"/>
    </source>
</evidence>
<keyword evidence="5 7" id="KW-1133">Transmembrane helix</keyword>
<comment type="subcellular location">
    <subcellularLocation>
        <location evidence="1">Cell membrane</location>
        <topology evidence="1">Multi-pass membrane protein</topology>
    </subcellularLocation>
</comment>
<evidence type="ECO:0000256" key="7">
    <source>
        <dbReference type="SAM" id="Phobius"/>
    </source>
</evidence>
<feature type="transmembrane region" description="Helical" evidence="7">
    <location>
        <begin position="6"/>
        <end position="22"/>
    </location>
</feature>
<feature type="transmembrane region" description="Helical" evidence="7">
    <location>
        <begin position="60"/>
        <end position="78"/>
    </location>
</feature>
<dbReference type="GO" id="GO:0015385">
    <property type="term" value="F:sodium:proton antiporter activity"/>
    <property type="evidence" value="ECO:0007669"/>
    <property type="project" value="TreeGrafter"/>
</dbReference>